<dbReference type="InterPro" id="IPR016181">
    <property type="entry name" value="Acyl_CoA_acyltransferase"/>
</dbReference>
<sequence length="221" mass="23446">MERSASSVCGAQAAGRGRDRTRPDVATRLCGAPPALPGAVVAVSRARITLPVGRSACHDPVMRTRITPAGTADLHQVLADHHRYWGERDLRSLHLTALVQEFGETCLVARAEDGIHGYVIGFVTPARTGYVHLIATRDDARGTGLGRRLYTAFAEAAQRDGAVRLKAITSPGNTGSIAFHRRLGFEARTVDDYNGPGRAMVVFGRPLPLEGRGACAGTPGG</sequence>
<dbReference type="PROSITE" id="PS51186">
    <property type="entry name" value="GNAT"/>
    <property type="match status" value="1"/>
</dbReference>
<reference evidence="5 6" key="1">
    <citation type="submission" date="2016-10" db="EMBL/GenBank/DDBJ databases">
        <authorList>
            <person name="de Groot N.N."/>
        </authorList>
    </citation>
    <scope>NUCLEOTIDE SEQUENCE [LARGE SCALE GENOMIC DNA]</scope>
    <source>
        <strain evidence="5 6">DSM 40306</strain>
    </source>
</reference>
<accession>A0A1H4MJS1</accession>
<keyword evidence="1 5" id="KW-0808">Transferase</keyword>
<keyword evidence="2 5" id="KW-0012">Acyltransferase</keyword>
<feature type="domain" description="N-acetyltransferase" evidence="4">
    <location>
        <begin position="64"/>
        <end position="208"/>
    </location>
</feature>
<dbReference type="Gene3D" id="3.40.630.30">
    <property type="match status" value="1"/>
</dbReference>
<dbReference type="InterPro" id="IPR000182">
    <property type="entry name" value="GNAT_dom"/>
</dbReference>
<evidence type="ECO:0000313" key="6">
    <source>
        <dbReference type="Proteomes" id="UP000182375"/>
    </source>
</evidence>
<dbReference type="PANTHER" id="PTHR43072">
    <property type="entry name" value="N-ACETYLTRANSFERASE"/>
    <property type="match status" value="1"/>
</dbReference>
<dbReference type="AlphaFoldDB" id="A0A1H4MJS1"/>
<evidence type="ECO:0000313" key="5">
    <source>
        <dbReference type="EMBL" id="SEB83193.1"/>
    </source>
</evidence>
<dbReference type="CDD" id="cd04301">
    <property type="entry name" value="NAT_SF"/>
    <property type="match status" value="1"/>
</dbReference>
<gene>
    <name evidence="5" type="ORF">SAMN04490357_0502</name>
</gene>
<feature type="region of interest" description="Disordered" evidence="3">
    <location>
        <begin position="1"/>
        <end position="23"/>
    </location>
</feature>
<dbReference type="Pfam" id="PF00583">
    <property type="entry name" value="Acetyltransf_1"/>
    <property type="match status" value="1"/>
</dbReference>
<proteinExistence type="predicted"/>
<dbReference type="EMBL" id="FNTD01000004">
    <property type="protein sequence ID" value="SEB83193.1"/>
    <property type="molecule type" value="Genomic_DNA"/>
</dbReference>
<protein>
    <submittedName>
        <fullName evidence="5">L-amino acid N-acyltransferase YncA</fullName>
    </submittedName>
</protein>
<dbReference type="SUPFAM" id="SSF55729">
    <property type="entry name" value="Acyl-CoA N-acyltransferases (Nat)"/>
    <property type="match status" value="1"/>
</dbReference>
<dbReference type="Proteomes" id="UP000182375">
    <property type="component" value="Unassembled WGS sequence"/>
</dbReference>
<dbReference type="STRING" id="67331.SAMN04490357_0502"/>
<evidence type="ECO:0000259" key="4">
    <source>
        <dbReference type="PROSITE" id="PS51186"/>
    </source>
</evidence>
<dbReference type="PANTHER" id="PTHR43072:SF23">
    <property type="entry name" value="UPF0039 PROTEIN C11D3.02C"/>
    <property type="match status" value="1"/>
</dbReference>
<organism evidence="5 6">
    <name type="scientific">Streptomyces misionensis</name>
    <dbReference type="NCBI Taxonomy" id="67331"/>
    <lineage>
        <taxon>Bacteria</taxon>
        <taxon>Bacillati</taxon>
        <taxon>Actinomycetota</taxon>
        <taxon>Actinomycetes</taxon>
        <taxon>Kitasatosporales</taxon>
        <taxon>Streptomycetaceae</taxon>
        <taxon>Streptomyces</taxon>
    </lineage>
</organism>
<evidence type="ECO:0000256" key="2">
    <source>
        <dbReference type="ARBA" id="ARBA00023315"/>
    </source>
</evidence>
<dbReference type="GO" id="GO:0016747">
    <property type="term" value="F:acyltransferase activity, transferring groups other than amino-acyl groups"/>
    <property type="evidence" value="ECO:0007669"/>
    <property type="project" value="InterPro"/>
</dbReference>
<evidence type="ECO:0000256" key="3">
    <source>
        <dbReference type="SAM" id="MobiDB-lite"/>
    </source>
</evidence>
<name>A0A1H4MJS1_9ACTN</name>
<evidence type="ECO:0000256" key="1">
    <source>
        <dbReference type="ARBA" id="ARBA00022679"/>
    </source>
</evidence>